<gene>
    <name evidence="1" type="ordered locus">Sgly_2009</name>
</gene>
<dbReference type="HOGENOM" id="CLU_3367821_0_0_9"/>
<name>F0T1G1_SYNGF</name>
<dbReference type="AlphaFoldDB" id="F0T1G1"/>
<evidence type="ECO:0000313" key="2">
    <source>
        <dbReference type="Proteomes" id="UP000007488"/>
    </source>
</evidence>
<dbReference type="Proteomes" id="UP000007488">
    <property type="component" value="Chromosome"/>
</dbReference>
<organism evidence="1 2">
    <name type="scientific">Syntrophobotulus glycolicus (strain DSM 8271 / FlGlyR)</name>
    <dbReference type="NCBI Taxonomy" id="645991"/>
    <lineage>
        <taxon>Bacteria</taxon>
        <taxon>Bacillati</taxon>
        <taxon>Bacillota</taxon>
        <taxon>Clostridia</taxon>
        <taxon>Eubacteriales</taxon>
        <taxon>Desulfitobacteriaceae</taxon>
        <taxon>Syntrophobotulus</taxon>
    </lineage>
</organism>
<keyword evidence="2" id="KW-1185">Reference proteome</keyword>
<evidence type="ECO:0000313" key="1">
    <source>
        <dbReference type="EMBL" id="ADY56302.1"/>
    </source>
</evidence>
<reference evidence="1 2" key="1">
    <citation type="journal article" date="2011" name="Stand. Genomic Sci.">
        <title>Complete genome sequence of Syntrophobotulus glycolicus type strain (FlGlyR).</title>
        <authorList>
            <person name="Han C."/>
            <person name="Mwirichia R."/>
            <person name="Chertkov O."/>
            <person name="Held B."/>
            <person name="Lapidus A."/>
            <person name="Nolan M."/>
            <person name="Lucas S."/>
            <person name="Hammon N."/>
            <person name="Deshpande S."/>
            <person name="Cheng J.F."/>
            <person name="Tapia R."/>
            <person name="Goodwin L."/>
            <person name="Pitluck S."/>
            <person name="Huntemann M."/>
            <person name="Liolios K."/>
            <person name="Ivanova N."/>
            <person name="Pagani I."/>
            <person name="Mavromatis K."/>
            <person name="Ovchinikova G."/>
            <person name="Pati A."/>
            <person name="Chen A."/>
            <person name="Palaniappan K."/>
            <person name="Land M."/>
            <person name="Hauser L."/>
            <person name="Brambilla E.M."/>
            <person name="Rohde M."/>
            <person name="Spring S."/>
            <person name="Sikorski J."/>
            <person name="Goker M."/>
            <person name="Woyke T."/>
            <person name="Bristow J."/>
            <person name="Eisen J.A."/>
            <person name="Markowitz V."/>
            <person name="Hugenholtz P."/>
            <person name="Kyrpides N.C."/>
            <person name="Klenk H.P."/>
            <person name="Detter J.C."/>
        </authorList>
    </citation>
    <scope>NUCLEOTIDE SEQUENCE [LARGE SCALE GENOMIC DNA]</scope>
    <source>
        <strain evidence="2">DSM 8271 / FlGlyR</strain>
    </source>
</reference>
<sequence>MVGSKKQRKNEPSKRRDLDKNGLIKQFDLVFEKEV</sequence>
<dbReference type="STRING" id="645991.Sgly_2009"/>
<reference evidence="2" key="2">
    <citation type="submission" date="2011-02" db="EMBL/GenBank/DDBJ databases">
        <title>The complete genome of Syntrophobotulus glycolicus DSM 8271.</title>
        <authorList>
            <person name="Lucas S."/>
            <person name="Copeland A."/>
            <person name="Lapidus A."/>
            <person name="Bruce D."/>
            <person name="Goodwin L."/>
            <person name="Pitluck S."/>
            <person name="Kyrpides N."/>
            <person name="Mavromatis K."/>
            <person name="Pagani I."/>
            <person name="Ivanova N."/>
            <person name="Mikhailova N."/>
            <person name="Chertkov O."/>
            <person name="Held B."/>
            <person name="Detter J.C."/>
            <person name="Tapia R."/>
            <person name="Han C."/>
            <person name="Land M."/>
            <person name="Hauser L."/>
            <person name="Markowitz V."/>
            <person name="Cheng J.-F."/>
            <person name="Hugenholtz P."/>
            <person name="Woyke T."/>
            <person name="Wu D."/>
            <person name="Spring S."/>
            <person name="Schroeder M."/>
            <person name="Brambilla E."/>
            <person name="Klenk H.-P."/>
            <person name="Eisen J.A."/>
        </authorList>
    </citation>
    <scope>NUCLEOTIDE SEQUENCE [LARGE SCALE GENOMIC DNA]</scope>
    <source>
        <strain evidence="2">DSM 8271 / FlGlyR</strain>
    </source>
</reference>
<accession>F0T1G1</accession>
<dbReference type="KEGG" id="sgy:Sgly_2009"/>
<proteinExistence type="predicted"/>
<protein>
    <submittedName>
        <fullName evidence="1">Uncharacterized protein</fullName>
    </submittedName>
</protein>
<dbReference type="EMBL" id="CP002547">
    <property type="protein sequence ID" value="ADY56302.1"/>
    <property type="molecule type" value="Genomic_DNA"/>
</dbReference>